<keyword evidence="2" id="KW-1185">Reference proteome</keyword>
<sequence>MTTVTFNRESQSIQASNSSTAQIMLEWILYDESAEPNALPFSLLEEITNGFSDYLEIGRGGYGVVYMGMLNHGDVVAVKRLFFAFKNNKAFQGEIGCLIKVKHKNIIRFLGYCADTEGYMVEYNGKLVRADRQEKLLCFEYLPKGSIEHYIKDSSVGLEWREWYKIIKGICEGLNYLHENNILHLDLKPTNILLDKDMNPKIIDFGQSRCLEKDQTHAIDTIVAATKGYLAPEYNSNKITPKFDLYSLGVIIMEILTGKKGCWVVENLFDTWSNRSDASQWKQIQVCAEIGMECIDFNPAKRPLSMKHIMDKLLETESTKITDIMPSELLVVRQFALCFLIKPKKVITCPLQLINNTNRHVAFQLMDKSGESFLRLPLYGIVLPGAQYTLSVTTQECKELPPKSNMDLILESAAILMDDYLNTFKIHPDIFFRKAKHTRNMVQEVTLKAFYTPRREKIDSSKSMLFEEGIEPKALPLSLLKEITDGFSNKLEIGRGGSAVVYKGMLDNGSTVAIKRMYSTLYDDKQFHTEVECLMKIKHKNIVRFLGYCADTKGSMLVQNGKLVMADTRERLLCFEYLPK</sequence>
<reference evidence="1" key="1">
    <citation type="submission" date="2021-05" db="EMBL/GenBank/DDBJ databases">
        <authorList>
            <person name="Scholz U."/>
            <person name="Mascher M."/>
            <person name="Fiebig A."/>
        </authorList>
    </citation>
    <scope>NUCLEOTIDE SEQUENCE [LARGE SCALE GENOMIC DNA]</scope>
</reference>
<evidence type="ECO:0000313" key="1">
    <source>
        <dbReference type="EnsemblPlants" id="AVESA.00010b.r2.1DG0121270.1.CDS"/>
    </source>
</evidence>
<dbReference type="EnsemblPlants" id="AVESA.00010b.r2.1DG0121270.1">
    <property type="protein sequence ID" value="AVESA.00010b.r2.1DG0121270.1.CDS"/>
    <property type="gene ID" value="AVESA.00010b.r2.1DG0121270"/>
</dbReference>
<dbReference type="Proteomes" id="UP001732700">
    <property type="component" value="Chromosome 1D"/>
</dbReference>
<accession>A0ACD5TSM9</accession>
<organism evidence="1 2">
    <name type="scientific">Avena sativa</name>
    <name type="common">Oat</name>
    <dbReference type="NCBI Taxonomy" id="4498"/>
    <lineage>
        <taxon>Eukaryota</taxon>
        <taxon>Viridiplantae</taxon>
        <taxon>Streptophyta</taxon>
        <taxon>Embryophyta</taxon>
        <taxon>Tracheophyta</taxon>
        <taxon>Spermatophyta</taxon>
        <taxon>Magnoliopsida</taxon>
        <taxon>Liliopsida</taxon>
        <taxon>Poales</taxon>
        <taxon>Poaceae</taxon>
        <taxon>BOP clade</taxon>
        <taxon>Pooideae</taxon>
        <taxon>Poodae</taxon>
        <taxon>Poeae</taxon>
        <taxon>Poeae Chloroplast Group 1 (Aveneae type)</taxon>
        <taxon>Aveninae</taxon>
        <taxon>Avena</taxon>
    </lineage>
</organism>
<name>A0ACD5TSM9_AVESA</name>
<reference evidence="1" key="2">
    <citation type="submission" date="2025-09" db="UniProtKB">
        <authorList>
            <consortium name="EnsemblPlants"/>
        </authorList>
    </citation>
    <scope>IDENTIFICATION</scope>
</reference>
<protein>
    <submittedName>
        <fullName evidence="1">Uncharacterized protein</fullName>
    </submittedName>
</protein>
<evidence type="ECO:0000313" key="2">
    <source>
        <dbReference type="Proteomes" id="UP001732700"/>
    </source>
</evidence>
<proteinExistence type="predicted"/>